<dbReference type="InterPro" id="IPR029058">
    <property type="entry name" value="AB_hydrolase_fold"/>
</dbReference>
<feature type="domain" description="Serine aminopeptidase S33" evidence="1">
    <location>
        <begin position="34"/>
        <end position="298"/>
    </location>
</feature>
<comment type="caution">
    <text evidence="2">The sequence shown here is derived from an EMBL/GenBank/DDBJ whole genome shotgun (WGS) entry which is preliminary data.</text>
</comment>
<name>A0A942Y8K8_9BACI</name>
<protein>
    <submittedName>
        <fullName evidence="2">Lysophospholipase</fullName>
    </submittedName>
</protein>
<dbReference type="EMBL" id="JAGYPE010000001">
    <property type="protein sequence ID" value="MBS4181328.1"/>
    <property type="molecule type" value="Genomic_DNA"/>
</dbReference>
<dbReference type="InterPro" id="IPR022742">
    <property type="entry name" value="Hydrolase_4"/>
</dbReference>
<accession>A0A942Y8K8</accession>
<dbReference type="AlphaFoldDB" id="A0A942Y8K8"/>
<organism evidence="2">
    <name type="scientific">Neobacillus citreus</name>
    <dbReference type="NCBI Taxonomy" id="2833578"/>
    <lineage>
        <taxon>Bacteria</taxon>
        <taxon>Bacillati</taxon>
        <taxon>Bacillota</taxon>
        <taxon>Bacilli</taxon>
        <taxon>Bacillales</taxon>
        <taxon>Bacillaceae</taxon>
        <taxon>Neobacillus</taxon>
    </lineage>
</organism>
<dbReference type="InterPro" id="IPR051044">
    <property type="entry name" value="MAG_DAG_Lipase"/>
</dbReference>
<gene>
    <name evidence="2" type="ORF">KHB02_07925</name>
</gene>
<reference evidence="2" key="1">
    <citation type="submission" date="2021-05" db="EMBL/GenBank/DDBJ databases">
        <title>Novel Bacillus species.</title>
        <authorList>
            <person name="Liu G."/>
        </authorList>
    </citation>
    <scope>NUCLEOTIDE SEQUENCE</scope>
    <source>
        <strain evidence="2">FJAT-50051</strain>
    </source>
</reference>
<evidence type="ECO:0000313" key="2">
    <source>
        <dbReference type="EMBL" id="MBS4181328.1"/>
    </source>
</evidence>
<dbReference type="Pfam" id="PF12146">
    <property type="entry name" value="Hydrolase_4"/>
    <property type="match status" value="1"/>
</dbReference>
<sequence>MEVVVVAVQTGFSFQSTDGVEIFASKWVKGSEDKPRAIVQLAHGMAEHIMRYNRFARELVSNNIFVYGNDHRGHGRTGNKTNSIGYFAKEQGFEKVVQDMQTLTTIIEKENPDVPIFLFGHSMGSFLSRRYIQIFGDRLAGVILSGTGGDPGLLGKIGKMVASREKRTKGDRAPSPLMNNLTFGSYNKAFRPARTEFDWLSRDEQEVDLYLADPYCGGVFSSGFFHDLLLGLETINKPENIRSVPSWLPIFLISGSNDPVGANSKGVIKTYQTYKQAGMADVSYKLYEDARHELLNELNRDEVYKDVVNWIHKHI</sequence>
<proteinExistence type="predicted"/>
<dbReference type="PANTHER" id="PTHR11614">
    <property type="entry name" value="PHOSPHOLIPASE-RELATED"/>
    <property type="match status" value="1"/>
</dbReference>
<evidence type="ECO:0000259" key="1">
    <source>
        <dbReference type="Pfam" id="PF12146"/>
    </source>
</evidence>
<dbReference type="Gene3D" id="3.40.50.1820">
    <property type="entry name" value="alpha/beta hydrolase"/>
    <property type="match status" value="1"/>
</dbReference>
<dbReference type="SUPFAM" id="SSF53474">
    <property type="entry name" value="alpha/beta-Hydrolases"/>
    <property type="match status" value="1"/>
</dbReference>